<evidence type="ECO:0000313" key="3">
    <source>
        <dbReference type="Proteomes" id="UP000789739"/>
    </source>
</evidence>
<dbReference type="InterPro" id="IPR054586">
    <property type="entry name" value="MACPF_1_fungal"/>
</dbReference>
<keyword evidence="3" id="KW-1185">Reference proteome</keyword>
<sequence length="534" mass="61869">MTLKEIRKKLFAYENDQCIMKDYMFFCDKNCARIRKSDEGKFYLYEILKENVICITRCKTLEEVMPHLIEKRKLNCGIRLTEDGPTQSDNVAFKFESYNNNVVEDSSEYNQRTFEQSNNYRRSELCKNGIEWKLDLNMLWPFISSIGVHFTNERSNESSENHRKCRNVQRYCRAKLFMKGEHIEPSDNFKNEVEDAVSLSLEERRIKLKEICEKYGYFWARRVQLGGMVIQTEEESESTNIQSVRRRRGIDIDMGTGPLETGSGISQNNGRLNQISSSNTNRNITVIGGDVAVYIHPGDTRKWQETLQDRSTWEIIHYEDIVPIYEIFEERIQIAIRKAFSVVCFSGIDILDLQEKNFLIRPIRFPPNVWEGIRQHQIFIEVMYEGKHDTIFAANIEQTDGLPNVHVSKIQKAGNSILGKKSHKLKLAYIITGYPQSSDFQIVDESSVKVDVVQGKKKDDKFVASLPNIQDFNQGAVLITCYITQLMQQTGSRSQRDSDDSIVFTMHLHKPDDTKPTEVCIFGKNLIYCLLSVV</sequence>
<dbReference type="Pfam" id="PF22693">
    <property type="entry name" value="MACPF_1"/>
    <property type="match status" value="1"/>
</dbReference>
<dbReference type="AlphaFoldDB" id="A0A9N9B611"/>
<feature type="domain" description="MACPF-like" evidence="1">
    <location>
        <begin position="77"/>
        <end position="333"/>
    </location>
</feature>
<name>A0A9N9B611_9GLOM</name>
<dbReference type="Proteomes" id="UP000789739">
    <property type="component" value="Unassembled WGS sequence"/>
</dbReference>
<protein>
    <submittedName>
        <fullName evidence="2">2228_t:CDS:1</fullName>
    </submittedName>
</protein>
<evidence type="ECO:0000259" key="1">
    <source>
        <dbReference type="Pfam" id="PF22693"/>
    </source>
</evidence>
<evidence type="ECO:0000313" key="2">
    <source>
        <dbReference type="EMBL" id="CAG8552392.1"/>
    </source>
</evidence>
<dbReference type="EMBL" id="CAJVPI010000582">
    <property type="protein sequence ID" value="CAG8552392.1"/>
    <property type="molecule type" value="Genomic_DNA"/>
</dbReference>
<reference evidence="2" key="1">
    <citation type="submission" date="2021-06" db="EMBL/GenBank/DDBJ databases">
        <authorList>
            <person name="Kallberg Y."/>
            <person name="Tangrot J."/>
            <person name="Rosling A."/>
        </authorList>
    </citation>
    <scope>NUCLEOTIDE SEQUENCE</scope>
    <source>
        <strain evidence="2">BR232B</strain>
    </source>
</reference>
<accession>A0A9N9B611</accession>
<comment type="caution">
    <text evidence="2">The sequence shown here is derived from an EMBL/GenBank/DDBJ whole genome shotgun (WGS) entry which is preliminary data.</text>
</comment>
<dbReference type="OrthoDB" id="2334385at2759"/>
<gene>
    <name evidence="2" type="ORF">PBRASI_LOCUS5159</name>
</gene>
<proteinExistence type="predicted"/>
<organism evidence="2 3">
    <name type="scientific">Paraglomus brasilianum</name>
    <dbReference type="NCBI Taxonomy" id="144538"/>
    <lineage>
        <taxon>Eukaryota</taxon>
        <taxon>Fungi</taxon>
        <taxon>Fungi incertae sedis</taxon>
        <taxon>Mucoromycota</taxon>
        <taxon>Glomeromycotina</taxon>
        <taxon>Glomeromycetes</taxon>
        <taxon>Paraglomerales</taxon>
        <taxon>Paraglomeraceae</taxon>
        <taxon>Paraglomus</taxon>
    </lineage>
</organism>